<dbReference type="RefSeq" id="WP_062420558.1">
    <property type="nucleotide sequence ID" value="NZ_BBYA01000002.1"/>
</dbReference>
<evidence type="ECO:0000256" key="2">
    <source>
        <dbReference type="SAM" id="Phobius"/>
    </source>
</evidence>
<keyword evidence="2" id="KW-0812">Transmembrane</keyword>
<keyword evidence="4" id="KW-1185">Reference proteome</keyword>
<dbReference type="STRING" id="229920.ADM99_10810"/>
<dbReference type="OrthoDB" id="164947at2"/>
<dbReference type="AlphaFoldDB" id="A0A0P6X9P7"/>
<keyword evidence="2" id="KW-1133">Transmembrane helix</keyword>
<evidence type="ECO:0008006" key="5">
    <source>
        <dbReference type="Google" id="ProtNLM"/>
    </source>
</evidence>
<name>A0A0P6X9P7_9CHLR</name>
<dbReference type="EMBL" id="LGCK01000010">
    <property type="protein sequence ID" value="KPL71887.1"/>
    <property type="molecule type" value="Genomic_DNA"/>
</dbReference>
<gene>
    <name evidence="3" type="ORF">ADM99_10810</name>
</gene>
<sequence length="160" mass="17971">MTAITQKLEQAYKQAPWRTQVQWSGMFLLVVISFVMVAGLYLSISAQAATAGLDIQDLQVQKDETTRRMADLRNQLAYLTSDQVMEKRAKDLGFKLNRIDDPTYLIIPNYAGRELASMAPPPGLDMIPSPVLRPAYTQSLWEWLFQGVLSYSDPSLGANQ</sequence>
<reference evidence="3 4" key="1">
    <citation type="submission" date="2015-07" db="EMBL/GenBank/DDBJ databases">
        <title>Genome sequence of Leptolinea tardivitalis DSM 16556.</title>
        <authorList>
            <person name="Hemp J."/>
            <person name="Ward L.M."/>
            <person name="Pace L.A."/>
            <person name="Fischer W.W."/>
        </authorList>
    </citation>
    <scope>NUCLEOTIDE SEQUENCE [LARGE SCALE GENOMIC DNA]</scope>
    <source>
        <strain evidence="3 4">YMTK-2</strain>
    </source>
</reference>
<organism evidence="3 4">
    <name type="scientific">Leptolinea tardivitalis</name>
    <dbReference type="NCBI Taxonomy" id="229920"/>
    <lineage>
        <taxon>Bacteria</taxon>
        <taxon>Bacillati</taxon>
        <taxon>Chloroflexota</taxon>
        <taxon>Anaerolineae</taxon>
        <taxon>Anaerolineales</taxon>
        <taxon>Anaerolineaceae</taxon>
        <taxon>Leptolinea</taxon>
    </lineage>
</organism>
<evidence type="ECO:0000313" key="4">
    <source>
        <dbReference type="Proteomes" id="UP000050430"/>
    </source>
</evidence>
<feature type="transmembrane region" description="Helical" evidence="2">
    <location>
        <begin position="21"/>
        <end position="42"/>
    </location>
</feature>
<accession>A0A0P6X9P7</accession>
<proteinExistence type="predicted"/>
<evidence type="ECO:0000313" key="3">
    <source>
        <dbReference type="EMBL" id="KPL71887.1"/>
    </source>
</evidence>
<feature type="coiled-coil region" evidence="1">
    <location>
        <begin position="55"/>
        <end position="82"/>
    </location>
</feature>
<protein>
    <recommendedName>
        <fullName evidence="5">Cell division protein FtsL</fullName>
    </recommendedName>
</protein>
<evidence type="ECO:0000256" key="1">
    <source>
        <dbReference type="SAM" id="Coils"/>
    </source>
</evidence>
<keyword evidence="1" id="KW-0175">Coiled coil</keyword>
<keyword evidence="2" id="KW-0472">Membrane</keyword>
<dbReference type="Proteomes" id="UP000050430">
    <property type="component" value="Unassembled WGS sequence"/>
</dbReference>
<comment type="caution">
    <text evidence="3">The sequence shown here is derived from an EMBL/GenBank/DDBJ whole genome shotgun (WGS) entry which is preliminary data.</text>
</comment>